<keyword evidence="4" id="KW-1185">Reference proteome</keyword>
<keyword evidence="1" id="KW-0472">Membrane</keyword>
<dbReference type="AlphaFoldDB" id="A0A8J3QTB9"/>
<evidence type="ECO:0000313" key="4">
    <source>
        <dbReference type="Proteomes" id="UP000642748"/>
    </source>
</evidence>
<dbReference type="EMBL" id="BONZ01000039">
    <property type="protein sequence ID" value="GIH16096.1"/>
    <property type="molecule type" value="Genomic_DNA"/>
</dbReference>
<dbReference type="Pfam" id="PF08666">
    <property type="entry name" value="SAF"/>
    <property type="match status" value="1"/>
</dbReference>
<accession>A0A8J3QTB9</accession>
<name>A0A8J3QTB9_9ACTN</name>
<evidence type="ECO:0000259" key="2">
    <source>
        <dbReference type="SMART" id="SM00858"/>
    </source>
</evidence>
<proteinExistence type="predicted"/>
<gene>
    <name evidence="3" type="ORF">Raf01_42680</name>
</gene>
<sequence length="228" mass="22366">MTLLNANGRPAGAVLDPSGVPTAPLAGGLQRTRSPRFVLVGVLLVLAGALLFYVTSVRVDPRTPVLAVAGSVPVGHVLTDADLMVVRIVSDPALGALPDSQRSSVVGRTVRQPLAAHTLLSQAMLGPAAWPPAGQSLIAVPVKAGHAPTGLAAGAQVLVLVVPSASGVGSANSSSATPVEVVQAFAAVVSVGAPDGTGGVVVSLLVASPDAARIVSASGDVSLVEQGG</sequence>
<dbReference type="InterPro" id="IPR013974">
    <property type="entry name" value="SAF"/>
</dbReference>
<evidence type="ECO:0000256" key="1">
    <source>
        <dbReference type="SAM" id="Phobius"/>
    </source>
</evidence>
<keyword evidence="1" id="KW-1133">Transmembrane helix</keyword>
<comment type="caution">
    <text evidence="3">The sequence shown here is derived from an EMBL/GenBank/DDBJ whole genome shotgun (WGS) entry which is preliminary data.</text>
</comment>
<dbReference type="SMART" id="SM00858">
    <property type="entry name" value="SAF"/>
    <property type="match status" value="1"/>
</dbReference>
<protein>
    <recommendedName>
        <fullName evidence="2">SAF domain-containing protein</fullName>
    </recommendedName>
</protein>
<dbReference type="CDD" id="cd11614">
    <property type="entry name" value="SAF_CpaB_FlgA_like"/>
    <property type="match status" value="1"/>
</dbReference>
<reference evidence="3" key="1">
    <citation type="submission" date="2021-01" db="EMBL/GenBank/DDBJ databases">
        <title>Whole genome shotgun sequence of Rugosimonospora africana NBRC 104875.</title>
        <authorList>
            <person name="Komaki H."/>
            <person name="Tamura T."/>
        </authorList>
    </citation>
    <scope>NUCLEOTIDE SEQUENCE</scope>
    <source>
        <strain evidence="3">NBRC 104875</strain>
    </source>
</reference>
<feature type="transmembrane region" description="Helical" evidence="1">
    <location>
        <begin position="37"/>
        <end position="54"/>
    </location>
</feature>
<organism evidence="3 4">
    <name type="scientific">Rugosimonospora africana</name>
    <dbReference type="NCBI Taxonomy" id="556532"/>
    <lineage>
        <taxon>Bacteria</taxon>
        <taxon>Bacillati</taxon>
        <taxon>Actinomycetota</taxon>
        <taxon>Actinomycetes</taxon>
        <taxon>Micromonosporales</taxon>
        <taxon>Micromonosporaceae</taxon>
        <taxon>Rugosimonospora</taxon>
    </lineage>
</organism>
<dbReference type="RefSeq" id="WP_203919688.1">
    <property type="nucleotide sequence ID" value="NZ_BONZ01000039.1"/>
</dbReference>
<feature type="domain" description="SAF" evidence="2">
    <location>
        <begin position="63"/>
        <end position="126"/>
    </location>
</feature>
<keyword evidence="1" id="KW-0812">Transmembrane</keyword>
<dbReference type="Proteomes" id="UP000642748">
    <property type="component" value="Unassembled WGS sequence"/>
</dbReference>
<evidence type="ECO:0000313" key="3">
    <source>
        <dbReference type="EMBL" id="GIH16096.1"/>
    </source>
</evidence>